<dbReference type="InterPro" id="IPR038770">
    <property type="entry name" value="Na+/solute_symporter_sf"/>
</dbReference>
<dbReference type="AlphaFoldDB" id="A0A1I3CH15"/>
<keyword evidence="7 13" id="KW-0812">Transmembrane</keyword>
<accession>A0A1I3CH15</accession>
<evidence type="ECO:0000256" key="11">
    <source>
        <dbReference type="ARBA" id="ARBA00023065"/>
    </source>
</evidence>
<keyword evidence="4" id="KW-0050">Antiport</keyword>
<dbReference type="PRINTS" id="PR00335">
    <property type="entry name" value="KUPTAKETRKA"/>
</dbReference>
<keyword evidence="11" id="KW-0406">Ion transport</keyword>
<evidence type="ECO:0000256" key="8">
    <source>
        <dbReference type="ARBA" id="ARBA00022958"/>
    </source>
</evidence>
<dbReference type="PANTHER" id="PTHR32507">
    <property type="entry name" value="NA(+)/H(+) ANTIPORTER 1"/>
    <property type="match status" value="1"/>
</dbReference>
<evidence type="ECO:0000259" key="15">
    <source>
        <dbReference type="PROSITE" id="PS51202"/>
    </source>
</evidence>
<comment type="function">
    <text evidence="1">Part of a potassium transport system.</text>
</comment>
<evidence type="ECO:0000259" key="14">
    <source>
        <dbReference type="PROSITE" id="PS51201"/>
    </source>
</evidence>
<evidence type="ECO:0000256" key="1">
    <source>
        <dbReference type="ARBA" id="ARBA00003660"/>
    </source>
</evidence>
<feature type="transmembrane region" description="Helical" evidence="13">
    <location>
        <begin position="280"/>
        <end position="299"/>
    </location>
</feature>
<comment type="subcellular location">
    <subcellularLocation>
        <location evidence="2">Cell membrane</location>
        <topology evidence="2">Multi-pass membrane protein</topology>
    </subcellularLocation>
</comment>
<keyword evidence="8" id="KW-0630">Potassium</keyword>
<dbReference type="Gene3D" id="3.40.50.720">
    <property type="entry name" value="NAD(P)-binding Rossmann-like Domain"/>
    <property type="match status" value="1"/>
</dbReference>
<dbReference type="InterPro" id="IPR006036">
    <property type="entry name" value="K_uptake_TrkA"/>
</dbReference>
<dbReference type="SUPFAM" id="SSF51735">
    <property type="entry name" value="NAD(P)-binding Rossmann-fold domains"/>
    <property type="match status" value="1"/>
</dbReference>
<keyword evidence="9 13" id="KW-1133">Transmembrane helix</keyword>
<dbReference type="Proteomes" id="UP000323537">
    <property type="component" value="Unassembled WGS sequence"/>
</dbReference>
<dbReference type="InterPro" id="IPR006153">
    <property type="entry name" value="Cation/H_exchanger_TM"/>
</dbReference>
<keyword evidence="3" id="KW-0813">Transport</keyword>
<evidence type="ECO:0000256" key="13">
    <source>
        <dbReference type="SAM" id="Phobius"/>
    </source>
</evidence>
<evidence type="ECO:0000313" key="17">
    <source>
        <dbReference type="Proteomes" id="UP000323537"/>
    </source>
</evidence>
<feature type="transmembrane region" description="Helical" evidence="13">
    <location>
        <begin position="371"/>
        <end position="393"/>
    </location>
</feature>
<feature type="transmembrane region" description="Helical" evidence="13">
    <location>
        <begin position="41"/>
        <end position="61"/>
    </location>
</feature>
<evidence type="ECO:0000256" key="2">
    <source>
        <dbReference type="ARBA" id="ARBA00004651"/>
    </source>
</evidence>
<dbReference type="PROSITE" id="PS51201">
    <property type="entry name" value="RCK_N"/>
    <property type="match status" value="1"/>
</dbReference>
<evidence type="ECO:0000256" key="4">
    <source>
        <dbReference type="ARBA" id="ARBA00022449"/>
    </source>
</evidence>
<dbReference type="Pfam" id="PF02254">
    <property type="entry name" value="TrkA_N"/>
    <property type="match status" value="1"/>
</dbReference>
<dbReference type="InterPro" id="IPR036721">
    <property type="entry name" value="RCK_C_sf"/>
</dbReference>
<feature type="transmembrane region" description="Helical" evidence="13">
    <location>
        <begin position="124"/>
        <end position="145"/>
    </location>
</feature>
<dbReference type="SUPFAM" id="SSF116726">
    <property type="entry name" value="TrkA C-terminal domain-like"/>
    <property type="match status" value="1"/>
</dbReference>
<dbReference type="GO" id="GO:1902600">
    <property type="term" value="P:proton transmembrane transport"/>
    <property type="evidence" value="ECO:0007669"/>
    <property type="project" value="InterPro"/>
</dbReference>
<evidence type="ECO:0000256" key="5">
    <source>
        <dbReference type="ARBA" id="ARBA00022475"/>
    </source>
</evidence>
<dbReference type="GO" id="GO:0015079">
    <property type="term" value="F:potassium ion transmembrane transporter activity"/>
    <property type="evidence" value="ECO:0007669"/>
    <property type="project" value="InterPro"/>
</dbReference>
<organism evidence="16 17">
    <name type="scientific">Halorubrum aquaticum</name>
    <dbReference type="NCBI Taxonomy" id="387340"/>
    <lineage>
        <taxon>Archaea</taxon>
        <taxon>Methanobacteriati</taxon>
        <taxon>Methanobacteriota</taxon>
        <taxon>Stenosarchaea group</taxon>
        <taxon>Halobacteria</taxon>
        <taxon>Halobacteriales</taxon>
        <taxon>Haloferacaceae</taxon>
        <taxon>Halorubrum</taxon>
    </lineage>
</organism>
<keyword evidence="12 13" id="KW-0472">Membrane</keyword>
<dbReference type="Gene3D" id="3.30.70.1450">
    <property type="entry name" value="Regulator of K+ conductance, C-terminal domain"/>
    <property type="match status" value="1"/>
</dbReference>
<keyword evidence="10" id="KW-0520">NAD</keyword>
<dbReference type="Pfam" id="PF02080">
    <property type="entry name" value="TrkA_C"/>
    <property type="match status" value="1"/>
</dbReference>
<feature type="transmembrane region" description="Helical" evidence="13">
    <location>
        <begin position="344"/>
        <end position="365"/>
    </location>
</feature>
<dbReference type="GO" id="GO:0015297">
    <property type="term" value="F:antiporter activity"/>
    <property type="evidence" value="ECO:0007669"/>
    <property type="project" value="UniProtKB-KW"/>
</dbReference>
<evidence type="ECO:0000256" key="9">
    <source>
        <dbReference type="ARBA" id="ARBA00022989"/>
    </source>
</evidence>
<dbReference type="Gene3D" id="1.20.1530.20">
    <property type="match status" value="1"/>
</dbReference>
<evidence type="ECO:0000256" key="12">
    <source>
        <dbReference type="ARBA" id="ARBA00023136"/>
    </source>
</evidence>
<gene>
    <name evidence="16" type="ORF">SAMN04488066_12246</name>
</gene>
<dbReference type="EMBL" id="FOPZ01000022">
    <property type="protein sequence ID" value="SFH73646.1"/>
    <property type="molecule type" value="Genomic_DNA"/>
</dbReference>
<feature type="transmembrane region" description="Helical" evidence="13">
    <location>
        <begin position="197"/>
        <end position="219"/>
    </location>
</feature>
<feature type="domain" description="RCK N-terminal" evidence="14">
    <location>
        <begin position="409"/>
        <end position="528"/>
    </location>
</feature>
<feature type="transmembrane region" description="Helical" evidence="13">
    <location>
        <begin position="15"/>
        <end position="34"/>
    </location>
</feature>
<keyword evidence="17" id="KW-1185">Reference proteome</keyword>
<dbReference type="InterPro" id="IPR036291">
    <property type="entry name" value="NAD(P)-bd_dom_sf"/>
</dbReference>
<evidence type="ECO:0000256" key="3">
    <source>
        <dbReference type="ARBA" id="ARBA00022448"/>
    </source>
</evidence>
<dbReference type="Pfam" id="PF00999">
    <property type="entry name" value="Na_H_Exchanger"/>
    <property type="match status" value="1"/>
</dbReference>
<keyword evidence="6" id="KW-0633">Potassium transport</keyword>
<dbReference type="InterPro" id="IPR006037">
    <property type="entry name" value="RCK_C"/>
</dbReference>
<keyword evidence="5" id="KW-1003">Cell membrane</keyword>
<feature type="transmembrane region" description="Helical" evidence="13">
    <location>
        <begin position="67"/>
        <end position="87"/>
    </location>
</feature>
<dbReference type="InterPro" id="IPR003148">
    <property type="entry name" value="RCK_N"/>
</dbReference>
<feature type="domain" description="RCK C-terminal" evidence="15">
    <location>
        <begin position="544"/>
        <end position="626"/>
    </location>
</feature>
<dbReference type="PANTHER" id="PTHR32507:SF0">
    <property type="entry name" value="NA(+)_H(+) ANTIPORTER 2-RELATED"/>
    <property type="match status" value="1"/>
</dbReference>
<feature type="transmembrane region" description="Helical" evidence="13">
    <location>
        <begin position="99"/>
        <end position="118"/>
    </location>
</feature>
<evidence type="ECO:0000313" key="16">
    <source>
        <dbReference type="EMBL" id="SFH73646.1"/>
    </source>
</evidence>
<proteinExistence type="predicted"/>
<dbReference type="PROSITE" id="PS51202">
    <property type="entry name" value="RCK_C"/>
    <property type="match status" value="1"/>
</dbReference>
<sequence>MCGGYNNRIDVSSSLLPIVAIILVSGLGVQLLAHRLKVPSVVFYLLIGVVLGPEVLGLVTLDTFGDGLEIIVGLSVAIIVFEGAFALRIDRIRRASTVSLRLVTVSAAVMFLGTAVAVRTLEGATWEIALLIGALLVATGPTVITPILEVVRVRDHVATALETEGIVNDVTAAIVAVVVFETLLLDDLGVPATLVSFVQRFGTGVAAGVLATVVIYLLLDSELVPERDVQASQFLVLAAAVGSFAAAEAVAAEAGIAAAATSGMLLGNADIDNREEIERFAQNTTLIVLSFVFISLAALIDVEAILGLGVGAIGLVLVIMLVLRPLGAFIATFGVERFTRAERLFVAAVGPRGIIPASVATLFAIELELAGNIAAGQLLVGTVFAVIFATVAVEAGLARQIGEYLGVSPMRTIIIGGGRIGRALATRLENRGEFVVIVESDEDVVEQARAEGYTVHEGDGNETETLRKAGIEDAKRVITTTGDDDINLLACQLAITKFDVESVYSRVNDPDNVGAFESIGVEAIDASTATAVAIDDEIERPALTHWMNELGDSHDVQEVEVTSEAFAGKSIRDLNSDIPDGVFVAVVSRDGENHVPSADSVLEYGDRVTFIGNADGVKRAMNRFHPHD</sequence>
<protein>
    <submittedName>
        <fullName evidence="16">Sodium/proton antiporter, CPA1 family</fullName>
    </submittedName>
</protein>
<evidence type="ECO:0000256" key="7">
    <source>
        <dbReference type="ARBA" id="ARBA00022692"/>
    </source>
</evidence>
<evidence type="ECO:0000256" key="10">
    <source>
        <dbReference type="ARBA" id="ARBA00023027"/>
    </source>
</evidence>
<reference evidence="16 17" key="1">
    <citation type="submission" date="2016-10" db="EMBL/GenBank/DDBJ databases">
        <authorList>
            <person name="Varghese N."/>
            <person name="Submissions S."/>
        </authorList>
    </citation>
    <scope>NUCLEOTIDE SEQUENCE [LARGE SCALE GENOMIC DNA]</scope>
    <source>
        <strain evidence="16 17">CGMCC 1.6377</strain>
    </source>
</reference>
<evidence type="ECO:0000256" key="6">
    <source>
        <dbReference type="ARBA" id="ARBA00022538"/>
    </source>
</evidence>
<name>A0A1I3CH15_9EURY</name>
<dbReference type="GO" id="GO:0005886">
    <property type="term" value="C:plasma membrane"/>
    <property type="evidence" value="ECO:0007669"/>
    <property type="project" value="UniProtKB-SubCell"/>
</dbReference>